<feature type="domain" description="CRAL-TRIO" evidence="1">
    <location>
        <begin position="70"/>
        <end position="239"/>
    </location>
</feature>
<accession>A0ABM0MBM1</accession>
<dbReference type="SUPFAM" id="SSF52087">
    <property type="entry name" value="CRAL/TRIO domain"/>
    <property type="match status" value="1"/>
</dbReference>
<dbReference type="PANTHER" id="PTHR45824">
    <property type="entry name" value="GH16843P"/>
    <property type="match status" value="1"/>
</dbReference>
<dbReference type="RefSeq" id="XP_006817412.1">
    <property type="nucleotide sequence ID" value="XM_006817349.1"/>
</dbReference>
<dbReference type="PROSITE" id="PS50191">
    <property type="entry name" value="CRAL_TRIO"/>
    <property type="match status" value="1"/>
</dbReference>
<dbReference type="SMART" id="SM01100">
    <property type="entry name" value="CRAL_TRIO_N"/>
    <property type="match status" value="1"/>
</dbReference>
<dbReference type="InterPro" id="IPR001251">
    <property type="entry name" value="CRAL-TRIO_dom"/>
</dbReference>
<organism evidence="2 3">
    <name type="scientific">Saccoglossus kowalevskii</name>
    <name type="common">Acorn worm</name>
    <dbReference type="NCBI Taxonomy" id="10224"/>
    <lineage>
        <taxon>Eukaryota</taxon>
        <taxon>Metazoa</taxon>
        <taxon>Hemichordata</taxon>
        <taxon>Enteropneusta</taxon>
        <taxon>Harrimaniidae</taxon>
        <taxon>Saccoglossus</taxon>
    </lineage>
</organism>
<evidence type="ECO:0000313" key="2">
    <source>
        <dbReference type="Proteomes" id="UP000694865"/>
    </source>
</evidence>
<evidence type="ECO:0000259" key="1">
    <source>
        <dbReference type="PROSITE" id="PS50191"/>
    </source>
</evidence>
<dbReference type="InterPro" id="IPR036865">
    <property type="entry name" value="CRAL-TRIO_dom_sf"/>
</dbReference>
<dbReference type="CDD" id="cd00170">
    <property type="entry name" value="SEC14"/>
    <property type="match status" value="1"/>
</dbReference>
<dbReference type="Proteomes" id="UP000694865">
    <property type="component" value="Unplaced"/>
</dbReference>
<sequence length="333" mass="39196">MASSTEDTAAIAEEQLIGALKQKLQDMKDDFTKDSTTLRRYLIARNWNIKDAESMLRATVDWRKENQPWRQECLQCYEQPGYHSWRQVGMDKRGRPVIYSCFSQSPVRTYTVDDSLKHLMYLMENAQRTLPPTEYQWIWLLDCTGMPTSAYTNPKVGYTAFQILSNHYPERLGMMIIFNYDTIFEGIFKTLRFFLHSNTVGKVHLHRNMNKIETLFRELFDDELVQWVNEEITLNKEVPLRDTQTNFWNMPSNPADHDPRGCLTYVNKYLNTHFKEATPVESLVMTMAPKIKKHRPHPNILDDLRDRADEAAIEKAEREARQNLEEEKDCTIL</sequence>
<dbReference type="Pfam" id="PF03765">
    <property type="entry name" value="CRAL_TRIO_N"/>
    <property type="match status" value="1"/>
</dbReference>
<dbReference type="GeneID" id="100375675"/>
<dbReference type="InterPro" id="IPR052578">
    <property type="entry name" value="PI_Transfer_CRAL-TRIO"/>
</dbReference>
<protein>
    <submittedName>
        <fullName evidence="3">Random slug protein 5-like</fullName>
    </submittedName>
</protein>
<proteinExistence type="predicted"/>
<keyword evidence="2" id="KW-1185">Reference proteome</keyword>
<dbReference type="SUPFAM" id="SSF46938">
    <property type="entry name" value="CRAL/TRIO N-terminal domain"/>
    <property type="match status" value="1"/>
</dbReference>
<reference evidence="3" key="1">
    <citation type="submission" date="2025-08" db="UniProtKB">
        <authorList>
            <consortium name="RefSeq"/>
        </authorList>
    </citation>
    <scope>IDENTIFICATION</scope>
    <source>
        <tissue evidence="3">Testes</tissue>
    </source>
</reference>
<dbReference type="PANTHER" id="PTHR45824:SF29">
    <property type="entry name" value="GH16843P"/>
    <property type="match status" value="1"/>
</dbReference>
<name>A0ABM0MBM1_SACKO</name>
<dbReference type="InterPro" id="IPR036273">
    <property type="entry name" value="CRAL/TRIO_N_dom_sf"/>
</dbReference>
<dbReference type="Gene3D" id="3.40.525.10">
    <property type="entry name" value="CRAL-TRIO lipid binding domain"/>
    <property type="match status" value="1"/>
</dbReference>
<dbReference type="InterPro" id="IPR011074">
    <property type="entry name" value="CRAL/TRIO_N_dom"/>
</dbReference>
<gene>
    <name evidence="3" type="primary">LOC100375675</name>
</gene>
<dbReference type="SMART" id="SM00516">
    <property type="entry name" value="SEC14"/>
    <property type="match status" value="1"/>
</dbReference>
<dbReference type="Pfam" id="PF00650">
    <property type="entry name" value="CRAL_TRIO"/>
    <property type="match status" value="1"/>
</dbReference>
<evidence type="ECO:0000313" key="3">
    <source>
        <dbReference type="RefSeq" id="XP_006817412.1"/>
    </source>
</evidence>